<keyword evidence="7 8" id="KW-0472">Membrane</keyword>
<feature type="transmembrane region" description="Helical" evidence="8">
    <location>
        <begin position="258"/>
        <end position="276"/>
    </location>
</feature>
<evidence type="ECO:0000256" key="8">
    <source>
        <dbReference type="SAM" id="Phobius"/>
    </source>
</evidence>
<dbReference type="GO" id="GO:0140359">
    <property type="term" value="F:ABC-type transporter activity"/>
    <property type="evidence" value="ECO:0007669"/>
    <property type="project" value="InterPro"/>
</dbReference>
<dbReference type="GO" id="GO:1904680">
    <property type="term" value="F:peptide transmembrane transporter activity"/>
    <property type="evidence" value="ECO:0007669"/>
    <property type="project" value="InterPro"/>
</dbReference>
<evidence type="ECO:0000256" key="2">
    <source>
        <dbReference type="ARBA" id="ARBA00022448"/>
    </source>
</evidence>
<proteinExistence type="predicted"/>
<name>A0A0J7IDV0_9FLAO</name>
<keyword evidence="5" id="KW-0067">ATP-binding</keyword>
<gene>
    <name evidence="11" type="ORF">ACM46_10200</name>
</gene>
<feature type="domain" description="ABC transmembrane type-1" evidence="10">
    <location>
        <begin position="10"/>
        <end position="284"/>
    </location>
</feature>
<feature type="transmembrane region" description="Helical" evidence="8">
    <location>
        <begin position="221"/>
        <end position="246"/>
    </location>
</feature>
<evidence type="ECO:0000313" key="12">
    <source>
        <dbReference type="Proteomes" id="UP000036261"/>
    </source>
</evidence>
<accession>A0A0J7IDV0</accession>
<evidence type="ECO:0000256" key="7">
    <source>
        <dbReference type="ARBA" id="ARBA00023136"/>
    </source>
</evidence>
<evidence type="ECO:0000256" key="3">
    <source>
        <dbReference type="ARBA" id="ARBA00022692"/>
    </source>
</evidence>
<feature type="transmembrane region" description="Helical" evidence="8">
    <location>
        <begin position="117"/>
        <end position="136"/>
    </location>
</feature>
<dbReference type="InterPro" id="IPR011527">
    <property type="entry name" value="ABC1_TM_dom"/>
</dbReference>
<dbReference type="EMBL" id="LFND01000003">
    <property type="protein sequence ID" value="KMQ64613.1"/>
    <property type="molecule type" value="Genomic_DNA"/>
</dbReference>
<dbReference type="Pfam" id="PF00005">
    <property type="entry name" value="ABC_tran"/>
    <property type="match status" value="1"/>
</dbReference>
<dbReference type="InterPro" id="IPR036640">
    <property type="entry name" value="ABC1_TM_sf"/>
</dbReference>
<comment type="subcellular location">
    <subcellularLocation>
        <location evidence="1">Cell membrane</location>
        <topology evidence="1">Multi-pass membrane protein</topology>
    </subcellularLocation>
</comment>
<evidence type="ECO:0000256" key="4">
    <source>
        <dbReference type="ARBA" id="ARBA00022741"/>
    </source>
</evidence>
<protein>
    <submittedName>
        <fullName evidence="11">Cyclic peptide transporter</fullName>
    </submittedName>
</protein>
<dbReference type="AlphaFoldDB" id="A0A0J7IDV0"/>
<dbReference type="GO" id="GO:0043190">
    <property type="term" value="C:ATP-binding cassette (ABC) transporter complex"/>
    <property type="evidence" value="ECO:0007669"/>
    <property type="project" value="TreeGrafter"/>
</dbReference>
<dbReference type="RefSeq" id="WP_048506540.1">
    <property type="nucleotide sequence ID" value="NZ_LFND01000003.1"/>
</dbReference>
<dbReference type="SUPFAM" id="SSF90123">
    <property type="entry name" value="ABC transporter transmembrane region"/>
    <property type="match status" value="1"/>
</dbReference>
<organism evidence="11 12">
    <name type="scientific">Chryseobacterium angstadtii</name>
    <dbReference type="NCBI Taxonomy" id="558151"/>
    <lineage>
        <taxon>Bacteria</taxon>
        <taxon>Pseudomonadati</taxon>
        <taxon>Bacteroidota</taxon>
        <taxon>Flavobacteriia</taxon>
        <taxon>Flavobacteriales</taxon>
        <taxon>Weeksellaceae</taxon>
        <taxon>Chryseobacterium group</taxon>
        <taxon>Chryseobacterium</taxon>
    </lineage>
</organism>
<dbReference type="PANTHER" id="PTHR43553:SF11">
    <property type="entry name" value="ABC TRANSPORTER ATP-BINDING_PERMEASE PROTEIN YOJI"/>
    <property type="match status" value="1"/>
</dbReference>
<dbReference type="NCBIfam" id="TIGR01194">
    <property type="entry name" value="cyc_pep_trnsptr"/>
    <property type="match status" value="1"/>
</dbReference>
<keyword evidence="3 8" id="KW-0812">Transmembrane</keyword>
<dbReference type="PANTHER" id="PTHR43553">
    <property type="entry name" value="HEAVY METAL TRANSPORTER"/>
    <property type="match status" value="1"/>
</dbReference>
<dbReference type="PROSITE" id="PS50893">
    <property type="entry name" value="ABC_TRANSPORTER_2"/>
    <property type="match status" value="1"/>
</dbReference>
<dbReference type="InterPro" id="IPR050095">
    <property type="entry name" value="ECF_ABC_transporter_ATP-bd"/>
</dbReference>
<dbReference type="Proteomes" id="UP000036261">
    <property type="component" value="Unassembled WGS sequence"/>
</dbReference>
<comment type="caution">
    <text evidence="11">The sequence shown here is derived from an EMBL/GenBank/DDBJ whole genome shotgun (WGS) entry which is preliminary data.</text>
</comment>
<evidence type="ECO:0000313" key="11">
    <source>
        <dbReference type="EMBL" id="KMQ64613.1"/>
    </source>
</evidence>
<reference evidence="11 12" key="1">
    <citation type="journal article" date="2013" name="Int. J. Syst. Evol. Microbiol.">
        <title>Chryseobacterium angstadtii sp. nov., isolated from a newt tank.</title>
        <authorList>
            <person name="Kirk K.E."/>
            <person name="Hoffman J.A."/>
            <person name="Smith K.A."/>
            <person name="Strahan B.L."/>
            <person name="Failor K.C."/>
            <person name="Krebs J.E."/>
            <person name="Gale A.N."/>
            <person name="Do T.D."/>
            <person name="Sontag T.C."/>
            <person name="Batties A.M."/>
            <person name="Mistiszyn K."/>
            <person name="Newman J.D."/>
        </authorList>
    </citation>
    <scope>NUCLEOTIDE SEQUENCE [LARGE SCALE GENOMIC DNA]</scope>
    <source>
        <strain evidence="11 12">KM</strain>
    </source>
</reference>
<dbReference type="GO" id="GO:0015833">
    <property type="term" value="P:peptide transport"/>
    <property type="evidence" value="ECO:0007669"/>
    <property type="project" value="InterPro"/>
</dbReference>
<sequence>MLKIKPKHIVLISIYALISSLLSFGIIYIINNSIADKFKIDGYIYITFFSFVIYAYLLNIYFQKELNKITFGMLTGMEKTLFEKILDTPLIKIEKLGTQRFFTAVEDVRTFYSLPSVITAAISSLLMVLLCIGYLIRLSVVSALIIIAGIIVIAAMYYLVINLLSKSIEKIRRYNDAYFGFVQDVVNGFKELMISDKRKERLLDDYVFTNRNAAYKLDFKISFSFLSIGLISQYGMYIIIGVILFALPELGWLKKEFVIPYVLVLLFITGPINVLVNLQDSITRLFVANKRLKEFYADFKNEKSEQEYTKKPAVDFSKLNFKNIHFNYKNDNADANFELGPVNLEINKGEVIFIVGGNGSGKSTFINILSGLYVPDQGEIIFDGKKMDSEKDIQNLISAVFTSNHLFSQNYDGYELKDNANYKRLLEVFKLENVVTDDSEESARRKFSKGQSKRMALIFALLEDKPIVVLDEWAADQDPYFRRYFYEELIPKLKAEGKTIIAVTHDDRYFQYCDKLLKFDYGKIVREDVPENFQNAYF</sequence>
<dbReference type="InterPro" id="IPR005898">
    <property type="entry name" value="Cyc_pep_transpt_SyrD/YojI"/>
</dbReference>
<dbReference type="PATRIC" id="fig|558151.6.peg.2152"/>
<dbReference type="Gene3D" id="3.40.50.300">
    <property type="entry name" value="P-loop containing nucleotide triphosphate hydrolases"/>
    <property type="match status" value="1"/>
</dbReference>
<dbReference type="STRING" id="558151.ACM46_10200"/>
<evidence type="ECO:0000259" key="9">
    <source>
        <dbReference type="PROSITE" id="PS50893"/>
    </source>
</evidence>
<dbReference type="InterPro" id="IPR027417">
    <property type="entry name" value="P-loop_NTPase"/>
</dbReference>
<evidence type="ECO:0000256" key="6">
    <source>
        <dbReference type="ARBA" id="ARBA00022989"/>
    </source>
</evidence>
<keyword evidence="2" id="KW-0813">Transport</keyword>
<keyword evidence="4" id="KW-0547">Nucleotide-binding</keyword>
<evidence type="ECO:0000256" key="5">
    <source>
        <dbReference type="ARBA" id="ARBA00022840"/>
    </source>
</evidence>
<evidence type="ECO:0000259" key="10">
    <source>
        <dbReference type="PROSITE" id="PS50929"/>
    </source>
</evidence>
<dbReference type="SUPFAM" id="SSF52540">
    <property type="entry name" value="P-loop containing nucleoside triphosphate hydrolases"/>
    <property type="match status" value="1"/>
</dbReference>
<feature type="transmembrane region" description="Helical" evidence="8">
    <location>
        <begin position="9"/>
        <end position="30"/>
    </location>
</feature>
<feature type="transmembrane region" description="Helical" evidence="8">
    <location>
        <begin position="142"/>
        <end position="164"/>
    </location>
</feature>
<feature type="domain" description="ABC transporter" evidence="9">
    <location>
        <begin position="319"/>
        <end position="538"/>
    </location>
</feature>
<dbReference type="Gene3D" id="1.20.1560.10">
    <property type="entry name" value="ABC transporter type 1, transmembrane domain"/>
    <property type="match status" value="1"/>
</dbReference>
<dbReference type="PROSITE" id="PS50929">
    <property type="entry name" value="ABC_TM1F"/>
    <property type="match status" value="1"/>
</dbReference>
<dbReference type="GO" id="GO:0005524">
    <property type="term" value="F:ATP binding"/>
    <property type="evidence" value="ECO:0007669"/>
    <property type="project" value="UniProtKB-KW"/>
</dbReference>
<dbReference type="GO" id="GO:0016887">
    <property type="term" value="F:ATP hydrolysis activity"/>
    <property type="evidence" value="ECO:0007669"/>
    <property type="project" value="InterPro"/>
</dbReference>
<feature type="transmembrane region" description="Helical" evidence="8">
    <location>
        <begin position="42"/>
        <end position="62"/>
    </location>
</feature>
<dbReference type="OrthoDB" id="9801987at2"/>
<dbReference type="InterPro" id="IPR003439">
    <property type="entry name" value="ABC_transporter-like_ATP-bd"/>
</dbReference>
<dbReference type="SMART" id="SM00382">
    <property type="entry name" value="AAA"/>
    <property type="match status" value="1"/>
</dbReference>
<keyword evidence="6 8" id="KW-1133">Transmembrane helix</keyword>
<evidence type="ECO:0000256" key="1">
    <source>
        <dbReference type="ARBA" id="ARBA00004651"/>
    </source>
</evidence>
<keyword evidence="12" id="KW-1185">Reference proteome</keyword>
<dbReference type="InterPro" id="IPR003593">
    <property type="entry name" value="AAA+_ATPase"/>
</dbReference>